<evidence type="ECO:0000256" key="1">
    <source>
        <dbReference type="SAM" id="MobiDB-lite"/>
    </source>
</evidence>
<dbReference type="AlphaFoldDB" id="A0A8S9PNU8"/>
<sequence>MLKVGKIHGLLTRKRRLSSKGTLPGPSRPRFVAQGDGSLFVAQGELISLAGHMRSAGCRLPSLASSAEKEAYAKVAVAGSKVVAQKAKVAALEVERDRHIRRASCIARRDIEQRPHRSSERAQGRGPNHRRRACSLKEIEGDCEDLVALAAVPDWSISELDLPQISEDSVDQVGGSYSYRISITFRNIFVSLFFGILFAHIVEIRRGLDLYKALLCLRIYHSALLNFVFACQGNMASRRSNPHDSDRVQTRTGSVNTEHIRSGDVSEALTEVLREETRHPRASAQEVKGLEGEKSASRVKSSSPTGLEGRDRPPKKAKTNGSDHRLGVLGEAAVAKPFHWQFSHSKDFPITDDPVSVTHLVRHFKRFSSRGYVNMAVAHAKPMEANNAFAATLEKCLQDVPRSGEIYKIKKVVRELKLAKVESSANKFSDDLRRATYDAKKALAYSYLDVLVSLKEKWEKKKAATDCETRLRDVCGFFKRLVWHESSIFPEANWKC</sequence>
<comment type="caution">
    <text evidence="2">The sequence shown here is derived from an EMBL/GenBank/DDBJ whole genome shotgun (WGS) entry which is preliminary data.</text>
</comment>
<feature type="region of interest" description="Disordered" evidence="1">
    <location>
        <begin position="111"/>
        <end position="131"/>
    </location>
</feature>
<feature type="region of interest" description="Disordered" evidence="1">
    <location>
        <begin position="275"/>
        <end position="325"/>
    </location>
</feature>
<reference evidence="2" key="1">
    <citation type="submission" date="2019-12" db="EMBL/GenBank/DDBJ databases">
        <title>Genome sequencing and annotation of Brassica cretica.</title>
        <authorList>
            <person name="Studholme D.J."/>
            <person name="Sarris P."/>
        </authorList>
    </citation>
    <scope>NUCLEOTIDE SEQUENCE</scope>
    <source>
        <strain evidence="2">PFS-109/04</strain>
        <tissue evidence="2">Leaf</tissue>
    </source>
</reference>
<dbReference type="EMBL" id="QGKX02001347">
    <property type="protein sequence ID" value="KAF3522459.1"/>
    <property type="molecule type" value="Genomic_DNA"/>
</dbReference>
<organism evidence="2 3">
    <name type="scientific">Brassica cretica</name>
    <name type="common">Mustard</name>
    <dbReference type="NCBI Taxonomy" id="69181"/>
    <lineage>
        <taxon>Eukaryota</taxon>
        <taxon>Viridiplantae</taxon>
        <taxon>Streptophyta</taxon>
        <taxon>Embryophyta</taxon>
        <taxon>Tracheophyta</taxon>
        <taxon>Spermatophyta</taxon>
        <taxon>Magnoliopsida</taxon>
        <taxon>eudicotyledons</taxon>
        <taxon>Gunneridae</taxon>
        <taxon>Pentapetalae</taxon>
        <taxon>rosids</taxon>
        <taxon>malvids</taxon>
        <taxon>Brassicales</taxon>
        <taxon>Brassicaceae</taxon>
        <taxon>Brassiceae</taxon>
        <taxon>Brassica</taxon>
    </lineage>
</organism>
<accession>A0A8S9PNU8</accession>
<feature type="region of interest" description="Disordered" evidence="1">
    <location>
        <begin position="237"/>
        <end position="260"/>
    </location>
</feature>
<dbReference type="InterPro" id="IPR012436">
    <property type="entry name" value="DUF1633"/>
</dbReference>
<evidence type="ECO:0000313" key="3">
    <source>
        <dbReference type="Proteomes" id="UP000712600"/>
    </source>
</evidence>
<protein>
    <submittedName>
        <fullName evidence="2">Uncharacterized protein</fullName>
    </submittedName>
</protein>
<proteinExistence type="predicted"/>
<evidence type="ECO:0000313" key="2">
    <source>
        <dbReference type="EMBL" id="KAF3522459.1"/>
    </source>
</evidence>
<name>A0A8S9PNU8_BRACR</name>
<feature type="compositionally biased region" description="Basic and acidic residues" evidence="1">
    <location>
        <begin position="111"/>
        <end position="123"/>
    </location>
</feature>
<dbReference type="Proteomes" id="UP000712600">
    <property type="component" value="Unassembled WGS sequence"/>
</dbReference>
<dbReference type="Pfam" id="PF07794">
    <property type="entry name" value="DUF1633"/>
    <property type="match status" value="1"/>
</dbReference>
<gene>
    <name evidence="2" type="ORF">F2Q69_00046393</name>
</gene>